<evidence type="ECO:0000256" key="4">
    <source>
        <dbReference type="ARBA" id="ARBA00022691"/>
    </source>
</evidence>
<dbReference type="InterPro" id="IPR003356">
    <property type="entry name" value="DNA_methylase_A-5"/>
</dbReference>
<dbReference type="InterPro" id="IPR038333">
    <property type="entry name" value="T1MK-like_N_sf"/>
</dbReference>
<evidence type="ECO:0000256" key="3">
    <source>
        <dbReference type="ARBA" id="ARBA00022679"/>
    </source>
</evidence>
<dbReference type="EC" id="2.1.1.72" evidence="1"/>
<feature type="domain" description="DNA methylase adenine-specific" evidence="7">
    <location>
        <begin position="149"/>
        <end position="460"/>
    </location>
</feature>
<name>A0ABT4IM44_9EURY</name>
<evidence type="ECO:0000313" key="10">
    <source>
        <dbReference type="Proteomes" id="UP001141336"/>
    </source>
</evidence>
<sequence length="501" mass="55837">MAEKNTADIGFEQKIWDAACILRGNMDAAEYKHVILGLIFLKYISDTFSVKYQALVSEGEGFEEDHDEYLSEGIFYVPSEARWEVIAAAAHTEEIGVVIDAAMRAIERENKRLKDVLPKNFARPELDKRRLGEVVDLFTNISMAEHGASKDILGRTYEYCLKNFAEQEGKLAGEFYTPASVVRTLVAVLQPFEGRVYDPCCGSGGMFVQSAKFVEEHSGRINDISVYGQDANPTTWKMAQMNLAIRGIEADLGGFAADTFFNDLHPSLRADFILANPPFNLSNWGADKLKDDVRWKFGVPPAGNANFAWMQHMIHHLAPKGRMGLVLANGSLSSQSGGEGEIRRRIVEADLVAAVVAMPPQLFYTTQIPVSLWFIERDKRQQGKTLFVDARGLGTMVSRKLRELTAEDIDKIAGAFSRFEEGTLEDEKGFCAVVSTEDIAKQDFVLTPGRYVGVADVEEDGEPFEEKMARLTGELSELFAESRKAEEEIRKQLASIGFEVR</sequence>
<dbReference type="GO" id="GO:0008168">
    <property type="term" value="F:methyltransferase activity"/>
    <property type="evidence" value="ECO:0007669"/>
    <property type="project" value="UniProtKB-KW"/>
</dbReference>
<dbReference type="RefSeq" id="WP_268922659.1">
    <property type="nucleotide sequence ID" value="NZ_JAPTGC010000004.1"/>
</dbReference>
<dbReference type="PRINTS" id="PR00507">
    <property type="entry name" value="N12N6MTFRASE"/>
</dbReference>
<protein>
    <recommendedName>
        <fullName evidence="1">site-specific DNA-methyltransferase (adenine-specific)</fullName>
        <ecNumber evidence="1">2.1.1.72</ecNumber>
    </recommendedName>
</protein>
<dbReference type="InterPro" id="IPR029063">
    <property type="entry name" value="SAM-dependent_MTases_sf"/>
</dbReference>
<organism evidence="9 10">
    <name type="scientific">Methanocorpusculum vombati</name>
    <dbReference type="NCBI Taxonomy" id="3002864"/>
    <lineage>
        <taxon>Archaea</taxon>
        <taxon>Methanobacteriati</taxon>
        <taxon>Methanobacteriota</taxon>
        <taxon>Stenosarchaea group</taxon>
        <taxon>Methanomicrobia</taxon>
        <taxon>Methanomicrobiales</taxon>
        <taxon>Methanocorpusculaceae</taxon>
        <taxon>Methanocorpusculum</taxon>
    </lineage>
</organism>
<dbReference type="EMBL" id="JAPTGC010000004">
    <property type="protein sequence ID" value="MCZ0862414.1"/>
    <property type="molecule type" value="Genomic_DNA"/>
</dbReference>
<comment type="caution">
    <text evidence="9">The sequence shown here is derived from an EMBL/GenBank/DDBJ whole genome shotgun (WGS) entry which is preliminary data.</text>
</comment>
<dbReference type="GO" id="GO:0032259">
    <property type="term" value="P:methylation"/>
    <property type="evidence" value="ECO:0007669"/>
    <property type="project" value="UniProtKB-KW"/>
</dbReference>
<dbReference type="InterPro" id="IPR052916">
    <property type="entry name" value="Type-I_RE_MTase_Subunit"/>
</dbReference>
<dbReference type="InterPro" id="IPR022749">
    <property type="entry name" value="D12N6_MeTrfase_N"/>
</dbReference>
<dbReference type="PROSITE" id="PS00092">
    <property type="entry name" value="N6_MTASE"/>
    <property type="match status" value="1"/>
</dbReference>
<keyword evidence="4" id="KW-0949">S-adenosyl-L-methionine</keyword>
<proteinExistence type="predicted"/>
<evidence type="ECO:0000313" key="9">
    <source>
        <dbReference type="EMBL" id="MCZ0862414.1"/>
    </source>
</evidence>
<comment type="catalytic activity">
    <reaction evidence="6">
        <text>a 2'-deoxyadenosine in DNA + S-adenosyl-L-methionine = an N(6)-methyl-2'-deoxyadenosine in DNA + S-adenosyl-L-homocysteine + H(+)</text>
        <dbReference type="Rhea" id="RHEA:15197"/>
        <dbReference type="Rhea" id="RHEA-COMP:12418"/>
        <dbReference type="Rhea" id="RHEA-COMP:12419"/>
        <dbReference type="ChEBI" id="CHEBI:15378"/>
        <dbReference type="ChEBI" id="CHEBI:57856"/>
        <dbReference type="ChEBI" id="CHEBI:59789"/>
        <dbReference type="ChEBI" id="CHEBI:90615"/>
        <dbReference type="ChEBI" id="CHEBI:90616"/>
        <dbReference type="EC" id="2.1.1.72"/>
    </reaction>
</comment>
<dbReference type="PANTHER" id="PTHR42998">
    <property type="entry name" value="TYPE I RESTRICTION ENZYME HINDVIIP M PROTEIN-RELATED"/>
    <property type="match status" value="1"/>
</dbReference>
<reference evidence="9" key="1">
    <citation type="submission" date="2022-12" db="EMBL/GenBank/DDBJ databases">
        <title>Isolation and characterisation of novel Methanocorpusculum spp. from native Australian herbivores indicates the genus is ancestrally host-associated.</title>
        <authorList>
            <person name="Volmer J.G."/>
            <person name="Soo R.M."/>
            <person name="Evans P.N."/>
            <person name="Hoedt E.C."/>
            <person name="Astorga Alsina A.L."/>
            <person name="Woodcroft B.J."/>
            <person name="Tyson G.W."/>
            <person name="Hugenholtz P."/>
            <person name="Morrison M."/>
        </authorList>
    </citation>
    <scope>NUCLEOTIDE SEQUENCE</scope>
    <source>
        <strain evidence="9">CW153</strain>
    </source>
</reference>
<evidence type="ECO:0000256" key="5">
    <source>
        <dbReference type="ARBA" id="ARBA00022747"/>
    </source>
</evidence>
<dbReference type="Gene3D" id="1.20.1260.30">
    <property type="match status" value="1"/>
</dbReference>
<gene>
    <name evidence="9" type="ORF">O0S09_03980</name>
</gene>
<keyword evidence="5" id="KW-0680">Restriction system</keyword>
<evidence type="ECO:0000259" key="8">
    <source>
        <dbReference type="Pfam" id="PF12161"/>
    </source>
</evidence>
<feature type="domain" description="N6 adenine-specific DNA methyltransferase N-terminal" evidence="8">
    <location>
        <begin position="12"/>
        <end position="138"/>
    </location>
</feature>
<dbReference type="Pfam" id="PF12161">
    <property type="entry name" value="HsdM_N"/>
    <property type="match status" value="1"/>
</dbReference>
<evidence type="ECO:0000256" key="1">
    <source>
        <dbReference type="ARBA" id="ARBA00011900"/>
    </source>
</evidence>
<keyword evidence="10" id="KW-1185">Reference proteome</keyword>
<dbReference type="InterPro" id="IPR002052">
    <property type="entry name" value="DNA_methylase_N6_adenine_CS"/>
</dbReference>
<dbReference type="Gene3D" id="3.40.50.150">
    <property type="entry name" value="Vaccinia Virus protein VP39"/>
    <property type="match status" value="1"/>
</dbReference>
<evidence type="ECO:0000259" key="7">
    <source>
        <dbReference type="Pfam" id="PF02384"/>
    </source>
</evidence>
<keyword evidence="2 9" id="KW-0489">Methyltransferase</keyword>
<evidence type="ECO:0000256" key="6">
    <source>
        <dbReference type="ARBA" id="ARBA00047942"/>
    </source>
</evidence>
<dbReference type="Proteomes" id="UP001141336">
    <property type="component" value="Unassembled WGS sequence"/>
</dbReference>
<dbReference type="SUPFAM" id="SSF53335">
    <property type="entry name" value="S-adenosyl-L-methionine-dependent methyltransferases"/>
    <property type="match status" value="1"/>
</dbReference>
<dbReference type="PANTHER" id="PTHR42998:SF1">
    <property type="entry name" value="TYPE I RESTRICTION ENZYME HINDI METHYLASE SUBUNIT"/>
    <property type="match status" value="1"/>
</dbReference>
<evidence type="ECO:0000256" key="2">
    <source>
        <dbReference type="ARBA" id="ARBA00022603"/>
    </source>
</evidence>
<keyword evidence="3" id="KW-0808">Transferase</keyword>
<accession>A0ABT4IM44</accession>
<dbReference type="Pfam" id="PF02384">
    <property type="entry name" value="N6_Mtase"/>
    <property type="match status" value="1"/>
</dbReference>